<evidence type="ECO:0000313" key="9">
    <source>
        <dbReference type="EMBL" id="SIN66432.1"/>
    </source>
</evidence>
<dbReference type="SUPFAM" id="SSF52425">
    <property type="entry name" value="Cryptochrome/photolyase, N-terminal domain"/>
    <property type="match status" value="1"/>
</dbReference>
<protein>
    <submittedName>
        <fullName evidence="9">Deoxyribodipyrimidine photo-lyase</fullName>
    </submittedName>
</protein>
<evidence type="ECO:0000259" key="8">
    <source>
        <dbReference type="PROSITE" id="PS51645"/>
    </source>
</evidence>
<evidence type="ECO:0000256" key="4">
    <source>
        <dbReference type="ARBA" id="ARBA00022991"/>
    </source>
</evidence>
<dbReference type="InterPro" id="IPR036134">
    <property type="entry name" value="Crypto/Photolyase_FAD-like_sf"/>
</dbReference>
<dbReference type="InterPro" id="IPR014729">
    <property type="entry name" value="Rossmann-like_a/b/a_fold"/>
</dbReference>
<dbReference type="GO" id="GO:0009416">
    <property type="term" value="P:response to light stimulus"/>
    <property type="evidence" value="ECO:0007669"/>
    <property type="project" value="TreeGrafter"/>
</dbReference>
<dbReference type="Proteomes" id="UP000185221">
    <property type="component" value="Unassembled WGS sequence"/>
</dbReference>
<keyword evidence="10" id="KW-1185">Reference proteome</keyword>
<keyword evidence="9" id="KW-0456">Lyase</keyword>
<feature type="site" description="Electron transfer via tryptophanyl radical" evidence="6">
    <location>
        <position position="363"/>
    </location>
</feature>
<comment type="similarity">
    <text evidence="7">Belongs to the DNA photolyase family.</text>
</comment>
<dbReference type="Pfam" id="PF03441">
    <property type="entry name" value="FAD_binding_7"/>
    <property type="match status" value="1"/>
</dbReference>
<name>A0A1N6D6K6_9BACT</name>
<sequence>MKKITLFWFRRDLRLEDNTGLYYALQQETGVLPLFIFDRNILDDLEDQEDPRVSFIYEQVLQLKKELEEKGSTLLIKYGTPEQAYAEIFENYQVEAIYTNRDYEPYAIKRDKTIEKMAKEHGTTFLTFKDQVVFEPGEILNGSGEFYKVFTPFSKVWLQKFSETKVEPLNYFHWKNLLETEPIKGVTLEEMGFKSSDQNIPSSNPDEEIIKHYDQTRNFPALDGTSRLGIHLRFGTISIRKLAIKAKELNETYLNELIWREFYMMILFYNPQVVDKAFKPAYDQIPWRNNKKEFEAWCQGKTGYPIVDAGMRQLNQTGYMHNRVRMIVASFLTKHLLIDWRWGEAYFAKKLLDYDLSANNGGWQWAAGTGTDAQPYFRIFNPASQTEKFDKELKYVKKWVSELGTEKYPNPIVDHKFARQRALDTYKQALDR</sequence>
<dbReference type="GO" id="GO:0071949">
    <property type="term" value="F:FAD binding"/>
    <property type="evidence" value="ECO:0007669"/>
    <property type="project" value="TreeGrafter"/>
</dbReference>
<dbReference type="GO" id="GO:0006950">
    <property type="term" value="P:response to stress"/>
    <property type="evidence" value="ECO:0007669"/>
    <property type="project" value="UniProtKB-ARBA"/>
</dbReference>
<dbReference type="Gene3D" id="1.25.40.80">
    <property type="match status" value="1"/>
</dbReference>
<organism evidence="9 10">
    <name type="scientific">Algoriphagus halophilus</name>
    <dbReference type="NCBI Taxonomy" id="226505"/>
    <lineage>
        <taxon>Bacteria</taxon>
        <taxon>Pseudomonadati</taxon>
        <taxon>Bacteroidota</taxon>
        <taxon>Cytophagia</taxon>
        <taxon>Cytophagales</taxon>
        <taxon>Cyclobacteriaceae</taxon>
        <taxon>Algoriphagus</taxon>
    </lineage>
</organism>
<comment type="cofactor">
    <cofactor evidence="1">
        <name>(6R)-5,10-methylene-5,6,7,8-tetrahydrofolate</name>
        <dbReference type="ChEBI" id="CHEBI:15636"/>
    </cofactor>
</comment>
<dbReference type="InterPro" id="IPR005101">
    <property type="entry name" value="Cryptochr/Photolyase_FAD-bd"/>
</dbReference>
<reference evidence="10" key="1">
    <citation type="submission" date="2016-11" db="EMBL/GenBank/DDBJ databases">
        <authorList>
            <person name="Varghese N."/>
            <person name="Submissions S."/>
        </authorList>
    </citation>
    <scope>NUCLEOTIDE SEQUENCE [LARGE SCALE GENOMIC DNA]</scope>
    <source>
        <strain evidence="10">DSM 15292</strain>
    </source>
</reference>
<feature type="site" description="Electron transfer via tryptophanyl radical" evidence="6">
    <location>
        <position position="287"/>
    </location>
</feature>
<keyword evidence="3 5" id="KW-0274">FAD</keyword>
<dbReference type="InterPro" id="IPR006050">
    <property type="entry name" value="DNA_photolyase_N"/>
</dbReference>
<dbReference type="GO" id="GO:0006139">
    <property type="term" value="P:nucleobase-containing compound metabolic process"/>
    <property type="evidence" value="ECO:0007669"/>
    <property type="project" value="UniProtKB-ARBA"/>
</dbReference>
<dbReference type="EMBL" id="FSRC01000001">
    <property type="protein sequence ID" value="SIN66432.1"/>
    <property type="molecule type" value="Genomic_DNA"/>
</dbReference>
<dbReference type="InterPro" id="IPR036155">
    <property type="entry name" value="Crypto/Photolyase_N_sf"/>
</dbReference>
<evidence type="ECO:0000256" key="1">
    <source>
        <dbReference type="ARBA" id="ARBA00001932"/>
    </source>
</evidence>
<dbReference type="Pfam" id="PF00875">
    <property type="entry name" value="DNA_photolyase"/>
    <property type="match status" value="1"/>
</dbReference>
<feature type="domain" description="Photolyase/cryptochrome alpha/beta" evidence="8">
    <location>
        <begin position="3"/>
        <end position="133"/>
    </location>
</feature>
<dbReference type="PROSITE" id="PS00394">
    <property type="entry name" value="DNA_PHOTOLYASES_1_1"/>
    <property type="match status" value="1"/>
</dbReference>
<evidence type="ECO:0000313" key="10">
    <source>
        <dbReference type="Proteomes" id="UP000185221"/>
    </source>
</evidence>
<dbReference type="PANTHER" id="PTHR11455">
    <property type="entry name" value="CRYPTOCHROME"/>
    <property type="match status" value="1"/>
</dbReference>
<feature type="site" description="Electron transfer via tryptophanyl radical" evidence="6">
    <location>
        <position position="340"/>
    </location>
</feature>
<evidence type="ECO:0000256" key="6">
    <source>
        <dbReference type="PIRSR" id="PIRSR602081-2"/>
    </source>
</evidence>
<evidence type="ECO:0000256" key="3">
    <source>
        <dbReference type="ARBA" id="ARBA00022827"/>
    </source>
</evidence>
<dbReference type="GO" id="GO:0003677">
    <property type="term" value="F:DNA binding"/>
    <property type="evidence" value="ECO:0007669"/>
    <property type="project" value="TreeGrafter"/>
</dbReference>
<keyword evidence="4 7" id="KW-0157">Chromophore</keyword>
<dbReference type="RefSeq" id="WP_074223116.1">
    <property type="nucleotide sequence ID" value="NZ_FSRC01000001.1"/>
</dbReference>
<dbReference type="Gene3D" id="1.10.579.10">
    <property type="entry name" value="DNA Cyclobutane Dipyrimidine Photolyase, subunit A, domain 3"/>
    <property type="match status" value="1"/>
</dbReference>
<dbReference type="PROSITE" id="PS00691">
    <property type="entry name" value="DNA_PHOTOLYASES_1_2"/>
    <property type="match status" value="1"/>
</dbReference>
<accession>A0A1N6D6K6</accession>
<feature type="binding site" evidence="5">
    <location>
        <begin position="256"/>
        <end position="263"/>
    </location>
    <ligand>
        <name>FAD</name>
        <dbReference type="ChEBI" id="CHEBI:57692"/>
    </ligand>
</feature>
<dbReference type="AlphaFoldDB" id="A0A1N6D6K6"/>
<dbReference type="GO" id="GO:0003904">
    <property type="term" value="F:deoxyribodipyrimidine photo-lyase activity"/>
    <property type="evidence" value="ECO:0007669"/>
    <property type="project" value="TreeGrafter"/>
</dbReference>
<dbReference type="OrthoDB" id="9772484at2"/>
<evidence type="ECO:0000256" key="2">
    <source>
        <dbReference type="ARBA" id="ARBA00022630"/>
    </source>
</evidence>
<proteinExistence type="inferred from homology"/>
<evidence type="ECO:0000256" key="7">
    <source>
        <dbReference type="RuleBase" id="RU004182"/>
    </source>
</evidence>
<gene>
    <name evidence="9" type="ORF">SAMN05444394_0343</name>
</gene>
<dbReference type="STRING" id="226505.SAMN05444394_0343"/>
<dbReference type="SUPFAM" id="SSF48173">
    <property type="entry name" value="Cryptochrome/photolyase FAD-binding domain"/>
    <property type="match status" value="1"/>
</dbReference>
<feature type="binding site" evidence="5">
    <location>
        <position position="253"/>
    </location>
    <ligand>
        <name>FAD</name>
        <dbReference type="ChEBI" id="CHEBI:57692"/>
    </ligand>
</feature>
<dbReference type="Gene3D" id="3.40.50.620">
    <property type="entry name" value="HUPs"/>
    <property type="match status" value="1"/>
</dbReference>
<dbReference type="PRINTS" id="PR00147">
    <property type="entry name" value="DNAPHOTLYASE"/>
</dbReference>
<dbReference type="PROSITE" id="PS51645">
    <property type="entry name" value="PHR_CRY_ALPHA_BETA"/>
    <property type="match status" value="1"/>
</dbReference>
<feature type="binding site" evidence="5">
    <location>
        <position position="213"/>
    </location>
    <ligand>
        <name>FAD</name>
        <dbReference type="ChEBI" id="CHEBI:57692"/>
    </ligand>
</feature>
<feature type="binding site" evidence="5">
    <location>
        <begin position="353"/>
        <end position="355"/>
    </location>
    <ligand>
        <name>FAD</name>
        <dbReference type="ChEBI" id="CHEBI:57692"/>
    </ligand>
</feature>
<comment type="cofactor">
    <cofactor evidence="5">
        <name>FAD</name>
        <dbReference type="ChEBI" id="CHEBI:57692"/>
    </cofactor>
    <text evidence="5">Binds 1 FAD per subunit.</text>
</comment>
<evidence type="ECO:0000256" key="5">
    <source>
        <dbReference type="PIRSR" id="PIRSR602081-1"/>
    </source>
</evidence>
<keyword evidence="2 5" id="KW-0285">Flavoprotein</keyword>
<dbReference type="InterPro" id="IPR018394">
    <property type="entry name" value="DNA_photolyase_1_CS_C"/>
</dbReference>
<dbReference type="PANTHER" id="PTHR11455:SF9">
    <property type="entry name" value="CRYPTOCHROME CIRCADIAN CLOCK 5 ISOFORM X1"/>
    <property type="match status" value="1"/>
</dbReference>
<dbReference type="InterPro" id="IPR002081">
    <property type="entry name" value="Cryptochrome/DNA_photolyase_1"/>
</dbReference>